<dbReference type="CDD" id="cd05301">
    <property type="entry name" value="GDH"/>
    <property type="match status" value="1"/>
</dbReference>
<dbReference type="PANTHER" id="PTHR10996:SF257">
    <property type="entry name" value="GLYOXYLATE REDUCTASE 1"/>
    <property type="match status" value="1"/>
</dbReference>
<dbReference type="EMBL" id="LNQM01000004">
    <property type="protein sequence ID" value="KSU76145.1"/>
    <property type="molecule type" value="Genomic_DNA"/>
</dbReference>
<protein>
    <submittedName>
        <fullName evidence="6">D-glycerate dehydrogenase</fullName>
    </submittedName>
</protein>
<dbReference type="Gene3D" id="3.40.50.720">
    <property type="entry name" value="NAD(P)-binding Rossmann-like Domain"/>
    <property type="match status" value="2"/>
</dbReference>
<comment type="similarity">
    <text evidence="1 4">Belongs to the D-isomer specific 2-hydroxyacid dehydrogenase family.</text>
</comment>
<sequence>MSRVVVTGRIPEAAVEKLRAEHEVDAWAGPESISREELLRRVAGADGIVSLLTERVDAELLDAAGPQLKVVANVAVGYDNIDVPACAERGVIATNTPGVLTDATADIALSLILMATRRLGEGERLIRSGEAWKWGMFFLLGSSLQGKTLGVVGMGGIGQATARRAKAFGMEIVYQSRSEIDPAIAEELSARRVDLDELLAISDVVSLHCPYGPATHHLIGAEQLAAMKDTAYLVNTARGPIVDEAALAAALRDGGIAGAGLDVYEKEPQVHPGLLGLDNVALLPHLGSATVETRTAMAMLAADNALAVLSGERPATPIR</sequence>
<dbReference type="Proteomes" id="UP000053199">
    <property type="component" value="Unassembled WGS sequence"/>
</dbReference>
<dbReference type="Pfam" id="PF00389">
    <property type="entry name" value="2-Hacid_dh"/>
    <property type="match status" value="1"/>
</dbReference>
<dbReference type="RefSeq" id="WP_058268437.1">
    <property type="nucleotide sequence ID" value="NZ_FMAZ01000004.1"/>
</dbReference>
<dbReference type="SUPFAM" id="SSF52283">
    <property type="entry name" value="Formate/glycerate dehydrogenase catalytic domain-like"/>
    <property type="match status" value="1"/>
</dbReference>
<gene>
    <name evidence="6" type="ORF">AS031_12345</name>
</gene>
<proteinExistence type="inferred from homology"/>
<name>A0A0V8INB8_9MICC</name>
<feature type="domain" description="S-adenosyl-L-homocysteine hydrolase NAD binding" evidence="5">
    <location>
        <begin position="124"/>
        <end position="291"/>
    </location>
</feature>
<evidence type="ECO:0000256" key="3">
    <source>
        <dbReference type="ARBA" id="ARBA00023027"/>
    </source>
</evidence>
<keyword evidence="2 4" id="KW-0560">Oxidoreductase</keyword>
<dbReference type="AlphaFoldDB" id="A0A0V8INB8"/>
<dbReference type="SMART" id="SM00997">
    <property type="entry name" value="AdoHcyase_NAD"/>
    <property type="match status" value="1"/>
</dbReference>
<evidence type="ECO:0000256" key="2">
    <source>
        <dbReference type="ARBA" id="ARBA00023002"/>
    </source>
</evidence>
<organism evidence="6 7">
    <name type="scientific">Pseudarthrobacter enclensis</name>
    <dbReference type="NCBI Taxonomy" id="993070"/>
    <lineage>
        <taxon>Bacteria</taxon>
        <taxon>Bacillati</taxon>
        <taxon>Actinomycetota</taxon>
        <taxon>Actinomycetes</taxon>
        <taxon>Micrococcales</taxon>
        <taxon>Micrococcaceae</taxon>
        <taxon>Pseudarthrobacter</taxon>
    </lineage>
</organism>
<dbReference type="PROSITE" id="PS00671">
    <property type="entry name" value="D_2_HYDROXYACID_DH_3"/>
    <property type="match status" value="1"/>
</dbReference>
<keyword evidence="3" id="KW-0520">NAD</keyword>
<dbReference type="PROSITE" id="PS00670">
    <property type="entry name" value="D_2_HYDROXYACID_DH_2"/>
    <property type="match status" value="1"/>
</dbReference>
<reference evidence="6 7" key="1">
    <citation type="journal article" date="2014" name="Arch. Microbiol.">
        <title>Arthrobacter enclensis sp. nov., isolated from sediment sample.</title>
        <authorList>
            <person name="Dastager S.G."/>
            <person name="Liu Q."/>
            <person name="Tang S.K."/>
            <person name="Krishnamurthi S."/>
            <person name="Lee J.C."/>
            <person name="Li W.J."/>
        </authorList>
    </citation>
    <scope>NUCLEOTIDE SEQUENCE [LARGE SCALE GENOMIC DNA]</scope>
    <source>
        <strain evidence="6 7">NIO-1008</strain>
    </source>
</reference>
<dbReference type="InterPro" id="IPR050223">
    <property type="entry name" value="D-isomer_2-hydroxyacid_DH"/>
</dbReference>
<dbReference type="STRING" id="993070.AS031_12345"/>
<dbReference type="FunFam" id="3.40.50.720:FF:000203">
    <property type="entry name" value="D-3-phosphoglycerate dehydrogenase (SerA)"/>
    <property type="match status" value="1"/>
</dbReference>
<dbReference type="OrthoDB" id="117809at2"/>
<keyword evidence="7" id="KW-1185">Reference proteome</keyword>
<dbReference type="InterPro" id="IPR036291">
    <property type="entry name" value="NAD(P)-bd_dom_sf"/>
</dbReference>
<dbReference type="InterPro" id="IPR006139">
    <property type="entry name" value="D-isomer_2_OHA_DH_cat_dom"/>
</dbReference>
<dbReference type="PANTHER" id="PTHR10996">
    <property type="entry name" value="2-HYDROXYACID DEHYDROGENASE-RELATED"/>
    <property type="match status" value="1"/>
</dbReference>
<dbReference type="GO" id="GO:0030267">
    <property type="term" value="F:glyoxylate reductase (NADPH) activity"/>
    <property type="evidence" value="ECO:0007669"/>
    <property type="project" value="TreeGrafter"/>
</dbReference>
<dbReference type="SUPFAM" id="SSF51735">
    <property type="entry name" value="NAD(P)-binding Rossmann-fold domains"/>
    <property type="match status" value="1"/>
</dbReference>
<evidence type="ECO:0000256" key="1">
    <source>
        <dbReference type="ARBA" id="ARBA00005854"/>
    </source>
</evidence>
<dbReference type="GO" id="GO:0005829">
    <property type="term" value="C:cytosol"/>
    <property type="evidence" value="ECO:0007669"/>
    <property type="project" value="TreeGrafter"/>
</dbReference>
<dbReference type="Pfam" id="PF02826">
    <property type="entry name" value="2-Hacid_dh_C"/>
    <property type="match status" value="1"/>
</dbReference>
<dbReference type="GO" id="GO:0051287">
    <property type="term" value="F:NAD binding"/>
    <property type="evidence" value="ECO:0007669"/>
    <property type="project" value="InterPro"/>
</dbReference>
<dbReference type="GO" id="GO:0016618">
    <property type="term" value="F:hydroxypyruvate reductase [NAD(P)H] activity"/>
    <property type="evidence" value="ECO:0007669"/>
    <property type="project" value="TreeGrafter"/>
</dbReference>
<dbReference type="InterPro" id="IPR029753">
    <property type="entry name" value="D-isomer_DH_CS"/>
</dbReference>
<evidence type="ECO:0000313" key="7">
    <source>
        <dbReference type="Proteomes" id="UP000053199"/>
    </source>
</evidence>
<evidence type="ECO:0000256" key="4">
    <source>
        <dbReference type="RuleBase" id="RU003719"/>
    </source>
</evidence>
<dbReference type="InterPro" id="IPR006140">
    <property type="entry name" value="D-isomer_DH_NAD-bd"/>
</dbReference>
<evidence type="ECO:0000259" key="5">
    <source>
        <dbReference type="SMART" id="SM00997"/>
    </source>
</evidence>
<comment type="caution">
    <text evidence="6">The sequence shown here is derived from an EMBL/GenBank/DDBJ whole genome shotgun (WGS) entry which is preliminary data.</text>
</comment>
<evidence type="ECO:0000313" key="6">
    <source>
        <dbReference type="EMBL" id="KSU76145.1"/>
    </source>
</evidence>
<dbReference type="InterPro" id="IPR015878">
    <property type="entry name" value="Ado_hCys_hydrolase_NAD-bd"/>
</dbReference>
<accession>A0A0V8INB8</accession>